<dbReference type="EMBL" id="VJMJ01000162">
    <property type="protein sequence ID" value="KAF0729651.1"/>
    <property type="molecule type" value="Genomic_DNA"/>
</dbReference>
<name>A0A6G0WQE1_9STRA</name>
<evidence type="ECO:0000313" key="1">
    <source>
        <dbReference type="EMBL" id="KAF0729651.1"/>
    </source>
</evidence>
<dbReference type="AlphaFoldDB" id="A0A6G0WQE1"/>
<proteinExistence type="predicted"/>
<organism evidence="1 2">
    <name type="scientific">Aphanomyces euteiches</name>
    <dbReference type="NCBI Taxonomy" id="100861"/>
    <lineage>
        <taxon>Eukaryota</taxon>
        <taxon>Sar</taxon>
        <taxon>Stramenopiles</taxon>
        <taxon>Oomycota</taxon>
        <taxon>Saprolegniomycetes</taxon>
        <taxon>Saprolegniales</taxon>
        <taxon>Verrucalvaceae</taxon>
        <taxon>Aphanomyces</taxon>
    </lineage>
</organism>
<reference evidence="1 2" key="1">
    <citation type="submission" date="2019-07" db="EMBL/GenBank/DDBJ databases">
        <title>Genomics analysis of Aphanomyces spp. identifies a new class of oomycete effector associated with host adaptation.</title>
        <authorList>
            <person name="Gaulin E."/>
        </authorList>
    </citation>
    <scope>NUCLEOTIDE SEQUENCE [LARGE SCALE GENOMIC DNA]</scope>
    <source>
        <strain evidence="1 2">ATCC 201684</strain>
    </source>
</reference>
<sequence>MPAPNSQQAGVSSASALRSALILMNQQEAYQADLERYSSSPRNCRSDDDTPTPIYNSYLENGEDVILKTTNFSPRELNSIWYSLREHVNSHWNIGRGAKSPYAGKDVFL</sequence>
<accession>A0A6G0WQE1</accession>
<evidence type="ECO:0000313" key="2">
    <source>
        <dbReference type="Proteomes" id="UP000481153"/>
    </source>
</evidence>
<keyword evidence="2" id="KW-1185">Reference proteome</keyword>
<dbReference type="Proteomes" id="UP000481153">
    <property type="component" value="Unassembled WGS sequence"/>
</dbReference>
<comment type="caution">
    <text evidence="1">The sequence shown here is derived from an EMBL/GenBank/DDBJ whole genome shotgun (WGS) entry which is preliminary data.</text>
</comment>
<gene>
    <name evidence="1" type="ORF">Ae201684_012712</name>
</gene>
<protein>
    <submittedName>
        <fullName evidence="1">Uncharacterized protein</fullName>
    </submittedName>
</protein>